<dbReference type="Pfam" id="PF14895">
    <property type="entry name" value="PPPI_inhib"/>
    <property type="match status" value="1"/>
</dbReference>
<dbReference type="GO" id="GO:0019902">
    <property type="term" value="F:phosphatase binding"/>
    <property type="evidence" value="ECO:0007669"/>
    <property type="project" value="InterPro"/>
</dbReference>
<accession>A0A1R2BGD3</accession>
<reference evidence="1 2" key="1">
    <citation type="submission" date="2016-11" db="EMBL/GenBank/DDBJ databases">
        <title>The macronuclear genome of Stentor coeruleus: a giant cell with tiny introns.</title>
        <authorList>
            <person name="Slabodnick M."/>
            <person name="Ruby J.G."/>
            <person name="Reiff S.B."/>
            <person name="Swart E.C."/>
            <person name="Gosai S."/>
            <person name="Prabakaran S."/>
            <person name="Witkowska E."/>
            <person name="Larue G.E."/>
            <person name="Fisher S."/>
            <person name="Freeman R.M."/>
            <person name="Gunawardena J."/>
            <person name="Chu W."/>
            <person name="Stover N.A."/>
            <person name="Gregory B.D."/>
            <person name="Nowacki M."/>
            <person name="Derisi J."/>
            <person name="Roy S.W."/>
            <person name="Marshall W.F."/>
            <person name="Sood P."/>
        </authorList>
    </citation>
    <scope>NUCLEOTIDE SEQUENCE [LARGE SCALE GENOMIC DNA]</scope>
    <source>
        <strain evidence="1">WM001</strain>
    </source>
</reference>
<gene>
    <name evidence="1" type="ORF">SteCoe_24935</name>
</gene>
<dbReference type="OrthoDB" id="6724830at2759"/>
<dbReference type="InterPro" id="IPR026142">
    <property type="entry name" value="Pro_pase_1_reg_su_36"/>
</dbReference>
<name>A0A1R2BGD3_9CILI</name>
<dbReference type="AlphaFoldDB" id="A0A1R2BGD3"/>
<protein>
    <submittedName>
        <fullName evidence="1">Uncharacterized protein</fullName>
    </submittedName>
</protein>
<organism evidence="1 2">
    <name type="scientific">Stentor coeruleus</name>
    <dbReference type="NCBI Taxonomy" id="5963"/>
    <lineage>
        <taxon>Eukaryota</taxon>
        <taxon>Sar</taxon>
        <taxon>Alveolata</taxon>
        <taxon>Ciliophora</taxon>
        <taxon>Postciliodesmatophora</taxon>
        <taxon>Heterotrichea</taxon>
        <taxon>Heterotrichida</taxon>
        <taxon>Stentoridae</taxon>
        <taxon>Stentor</taxon>
    </lineage>
</organism>
<comment type="caution">
    <text evidence="1">The sequence shown here is derived from an EMBL/GenBank/DDBJ whole genome shotgun (WGS) entry which is preliminary data.</text>
</comment>
<proteinExistence type="predicted"/>
<sequence>MILERKQSIKEKVPFNLHNSIETTIKEMISAKENDPSLFIPSSFLENYNSKEMTLFVQSAYDYCTALFKIEQGHEIKEQRAHTAGYRISDTEKVKTLAGLMARNYARLMLNVFKQRKSTKSEQNFFETLIYYVAKVMQPVFEKDQLKWLEDELNRLFRSTAFNISRRNHIEDEKNKRYPIVKTHKKSHDMVINNIILRNSVPRERLRVVINEMTDLKPAYVKLSAYGALAARSPMISMILPSPSDRVRAFEL</sequence>
<evidence type="ECO:0000313" key="1">
    <source>
        <dbReference type="EMBL" id="OMJ75833.1"/>
    </source>
</evidence>
<evidence type="ECO:0000313" key="2">
    <source>
        <dbReference type="Proteomes" id="UP000187209"/>
    </source>
</evidence>
<dbReference type="EMBL" id="MPUH01000666">
    <property type="protein sequence ID" value="OMJ75833.1"/>
    <property type="molecule type" value="Genomic_DNA"/>
</dbReference>
<keyword evidence="2" id="KW-1185">Reference proteome</keyword>
<dbReference type="Proteomes" id="UP000187209">
    <property type="component" value="Unassembled WGS sequence"/>
</dbReference>